<feature type="binding site" evidence="11">
    <location>
        <position position="211"/>
    </location>
    <ligand>
        <name>Mg(2+)</name>
        <dbReference type="ChEBI" id="CHEBI:18420"/>
    </ligand>
</feature>
<dbReference type="EMBL" id="LK052939">
    <property type="protein sequence ID" value="CDR39119.1"/>
    <property type="molecule type" value="Genomic_DNA"/>
</dbReference>
<comment type="subunit">
    <text evidence="1">G proteins are composed of 3 units; alpha, beta and gamma. The alpha chain contains the guanine nucleotide binding site.</text>
</comment>
<evidence type="ECO:0000256" key="1">
    <source>
        <dbReference type="ARBA" id="ARBA00011356"/>
    </source>
</evidence>
<keyword evidence="7" id="KW-0564">Palmitate</keyword>
<name>A0A061ANK6_RHOTO</name>
<feature type="binding site" evidence="10">
    <location>
        <position position="354"/>
    </location>
    <ligand>
        <name>GTP</name>
        <dbReference type="ChEBI" id="CHEBI:37565"/>
    </ligand>
</feature>
<feature type="binding site" evidence="10">
    <location>
        <begin position="205"/>
        <end position="211"/>
    </location>
    <ligand>
        <name>GTP</name>
        <dbReference type="ChEBI" id="CHEBI:37565"/>
    </ligand>
</feature>
<dbReference type="CDD" id="cd00066">
    <property type="entry name" value="G-alpha"/>
    <property type="match status" value="1"/>
</dbReference>
<feature type="binding site" evidence="11">
    <location>
        <position position="58"/>
    </location>
    <ligand>
        <name>Mg(2+)</name>
        <dbReference type="ChEBI" id="CHEBI:18420"/>
    </ligand>
</feature>
<evidence type="ECO:0000256" key="7">
    <source>
        <dbReference type="ARBA" id="ARBA00023139"/>
    </source>
</evidence>
<dbReference type="SUPFAM" id="SSF47895">
    <property type="entry name" value="Transducin (alpha subunit), insertion domain"/>
    <property type="match status" value="1"/>
</dbReference>
<feature type="region of interest" description="Disordered" evidence="12">
    <location>
        <begin position="1"/>
        <end position="33"/>
    </location>
</feature>
<keyword evidence="9" id="KW-0449">Lipoprotein</keyword>
<feature type="binding site" evidence="10">
    <location>
        <begin position="54"/>
        <end position="59"/>
    </location>
    <ligand>
        <name>GTP</name>
        <dbReference type="ChEBI" id="CHEBI:37565"/>
    </ligand>
</feature>
<dbReference type="GO" id="GO:0010255">
    <property type="term" value="P:glucose mediated signaling pathway"/>
    <property type="evidence" value="ECO:0007669"/>
    <property type="project" value="UniProtKB-ARBA"/>
</dbReference>
<keyword evidence="3 11" id="KW-0479">Metal-binding</keyword>
<dbReference type="GO" id="GO:0007189">
    <property type="term" value="P:adenylate cyclase-activating G protein-coupled receptor signaling pathway"/>
    <property type="evidence" value="ECO:0007669"/>
    <property type="project" value="TreeGrafter"/>
</dbReference>
<feature type="binding site" evidence="10">
    <location>
        <begin position="230"/>
        <end position="234"/>
    </location>
    <ligand>
        <name>GTP</name>
        <dbReference type="ChEBI" id="CHEBI:37565"/>
    </ligand>
</feature>
<dbReference type="FunFam" id="3.40.50.300:FF:000692">
    <property type="entry name" value="Guanine nucleotide-binding protein subunit alpha"/>
    <property type="match status" value="1"/>
</dbReference>
<evidence type="ECO:0000313" key="13">
    <source>
        <dbReference type="EMBL" id="CDR39119.1"/>
    </source>
</evidence>
<keyword evidence="8" id="KW-0807">Transducer</keyword>
<dbReference type="PANTHER" id="PTHR10218:SF369">
    <property type="entry name" value="GUANINE NUCLEOTIDE-BINDING PROTEIN ALPHA-2 SUBUNIT"/>
    <property type="match status" value="1"/>
</dbReference>
<keyword evidence="6 10" id="KW-0342">GTP-binding</keyword>
<dbReference type="PRINTS" id="PR01241">
    <property type="entry name" value="GPROTEINAFNG"/>
</dbReference>
<dbReference type="Gene3D" id="3.40.50.300">
    <property type="entry name" value="P-loop containing nucleotide triphosphate hydrolases"/>
    <property type="match status" value="1"/>
</dbReference>
<reference evidence="13" key="1">
    <citation type="journal article" date="2014" name="Genome Announc.">
        <title>Draft genome sequence of Rhodosporidium toruloides CECT1137, an oleaginous yeast of biotechnological interest.</title>
        <authorList>
            <person name="Morin N."/>
            <person name="Calcas X."/>
            <person name="Devillers H."/>
            <person name="Durrens P."/>
            <person name="Sherman D.J."/>
            <person name="Nicaud J.-M."/>
            <person name="Neuveglise C."/>
        </authorList>
    </citation>
    <scope>NUCLEOTIDE SEQUENCE</scope>
    <source>
        <strain evidence="13">CECT1137</strain>
    </source>
</reference>
<dbReference type="PRINTS" id="PR00318">
    <property type="entry name" value="GPROTEINA"/>
</dbReference>
<dbReference type="AlphaFoldDB" id="A0A061ANK6"/>
<feature type="binding site" evidence="10">
    <location>
        <begin position="180"/>
        <end position="181"/>
    </location>
    <ligand>
        <name>GTP</name>
        <dbReference type="ChEBI" id="CHEBI:37565"/>
    </ligand>
</feature>
<dbReference type="GO" id="GO:0005525">
    <property type="term" value="F:GTP binding"/>
    <property type="evidence" value="ECO:0007669"/>
    <property type="project" value="UniProtKB-KW"/>
</dbReference>
<feature type="compositionally biased region" description="Basic and acidic residues" evidence="12">
    <location>
        <begin position="10"/>
        <end position="33"/>
    </location>
</feature>
<dbReference type="GO" id="GO:0005737">
    <property type="term" value="C:cytoplasm"/>
    <property type="evidence" value="ECO:0007669"/>
    <property type="project" value="TreeGrafter"/>
</dbReference>
<dbReference type="GO" id="GO:0001664">
    <property type="term" value="F:G protein-coupled receptor binding"/>
    <property type="evidence" value="ECO:0007669"/>
    <property type="project" value="InterPro"/>
</dbReference>
<dbReference type="InterPro" id="IPR027417">
    <property type="entry name" value="P-loop_NTPase"/>
</dbReference>
<dbReference type="OrthoDB" id="5817230at2759"/>
<keyword evidence="2" id="KW-0519">Myristate</keyword>
<accession>A0A061ANK6</accession>
<dbReference type="InterPro" id="IPR002975">
    <property type="entry name" value="Fungi_Gprotein_alpha"/>
</dbReference>
<evidence type="ECO:0000256" key="5">
    <source>
        <dbReference type="ARBA" id="ARBA00022842"/>
    </source>
</evidence>
<evidence type="ECO:0000256" key="10">
    <source>
        <dbReference type="PIRSR" id="PIRSR601019-1"/>
    </source>
</evidence>
<dbReference type="GO" id="GO:0046872">
    <property type="term" value="F:metal ion binding"/>
    <property type="evidence" value="ECO:0007669"/>
    <property type="project" value="UniProtKB-KW"/>
</dbReference>
<proteinExistence type="predicted"/>
<dbReference type="SUPFAM" id="SSF52540">
    <property type="entry name" value="P-loop containing nucleoside triphosphate hydrolases"/>
    <property type="match status" value="1"/>
</dbReference>
<dbReference type="Gene3D" id="1.10.400.10">
    <property type="entry name" value="GI Alpha 1, domain 2-like"/>
    <property type="match status" value="1"/>
</dbReference>
<dbReference type="GO" id="GO:0005834">
    <property type="term" value="C:heterotrimeric G-protein complex"/>
    <property type="evidence" value="ECO:0007669"/>
    <property type="project" value="InterPro"/>
</dbReference>
<evidence type="ECO:0000256" key="2">
    <source>
        <dbReference type="ARBA" id="ARBA00022707"/>
    </source>
</evidence>
<gene>
    <name evidence="13" type="ORF">RHTO0S_04e01706g</name>
</gene>
<dbReference type="SMART" id="SM00275">
    <property type="entry name" value="G_alpha"/>
    <property type="match status" value="1"/>
</dbReference>
<evidence type="ECO:0000256" key="11">
    <source>
        <dbReference type="PIRSR" id="PIRSR601019-2"/>
    </source>
</evidence>
<dbReference type="FunFam" id="3.40.50.300:FF:000181">
    <property type="entry name" value="Guanine nucleotide-binding protein subunit alpha"/>
    <property type="match status" value="1"/>
</dbReference>
<dbReference type="GO" id="GO:0031683">
    <property type="term" value="F:G-protein beta/gamma-subunit complex binding"/>
    <property type="evidence" value="ECO:0007669"/>
    <property type="project" value="InterPro"/>
</dbReference>
<organism evidence="13">
    <name type="scientific">Rhodotorula toruloides</name>
    <name type="common">Yeast</name>
    <name type="synonym">Rhodosporidium toruloides</name>
    <dbReference type="NCBI Taxonomy" id="5286"/>
    <lineage>
        <taxon>Eukaryota</taxon>
        <taxon>Fungi</taxon>
        <taxon>Dikarya</taxon>
        <taxon>Basidiomycota</taxon>
        <taxon>Pucciniomycotina</taxon>
        <taxon>Microbotryomycetes</taxon>
        <taxon>Sporidiobolales</taxon>
        <taxon>Sporidiobolaceae</taxon>
        <taxon>Rhodotorula</taxon>
    </lineage>
</organism>
<evidence type="ECO:0000256" key="8">
    <source>
        <dbReference type="ARBA" id="ARBA00023224"/>
    </source>
</evidence>
<protein>
    <submittedName>
        <fullName evidence="13">RHTO0S04e01706g1_1</fullName>
    </submittedName>
</protein>
<keyword evidence="5 11" id="KW-0460">Magnesium</keyword>
<feature type="binding site" evidence="10">
    <location>
        <begin position="299"/>
        <end position="302"/>
    </location>
    <ligand>
        <name>GTP</name>
        <dbReference type="ChEBI" id="CHEBI:37565"/>
    </ligand>
</feature>
<dbReference type="Pfam" id="PF00503">
    <property type="entry name" value="G-alpha"/>
    <property type="match status" value="1"/>
</dbReference>
<dbReference type="PANTHER" id="PTHR10218">
    <property type="entry name" value="GTP-BINDING PROTEIN ALPHA SUBUNIT"/>
    <property type="match status" value="1"/>
</dbReference>
<evidence type="ECO:0000256" key="9">
    <source>
        <dbReference type="ARBA" id="ARBA00023288"/>
    </source>
</evidence>
<evidence type="ECO:0000256" key="4">
    <source>
        <dbReference type="ARBA" id="ARBA00022741"/>
    </source>
</evidence>
<keyword evidence="4 10" id="KW-0547">Nucleotide-binding</keyword>
<evidence type="ECO:0000256" key="12">
    <source>
        <dbReference type="SAM" id="MobiDB-lite"/>
    </source>
</evidence>
<sequence>MGCGSSSLKHTGEAGEGREARTEKDKSSAIDKQIDEDAKKLRRECKILLLGSGESGKSTIVKQMKIIHQNGYSRDEIMLFRLTIHKNILDSAQGLVLAMRRFKLEPVEEINQAYADKIMEHQLDCDTYSASPLASSPRPSIDRRSDGGLSPEIVQAIDSLWHDPIIPSVLDRQSQFYLMDSAPYFFDEIKRIGACDYVPSEADVLHARTKTTGISETKFRAGQLSIHMFDVGGQRSERKKWIHCFEAVTSIIFCVALSEYDQVLLEENSQNRMNESLVLFESVVNSRWFVRTSIILFLNKIDIFRVKVTKVPLSLYYPDFTGGTDVNKAAKYILWRFTQLNRARLSIYPHLTQATDTNNIRLVFAAVKETLLQNALRDSGIL</sequence>
<evidence type="ECO:0000256" key="3">
    <source>
        <dbReference type="ARBA" id="ARBA00022723"/>
    </source>
</evidence>
<dbReference type="GO" id="GO:0003924">
    <property type="term" value="F:GTPase activity"/>
    <property type="evidence" value="ECO:0007669"/>
    <property type="project" value="InterPro"/>
</dbReference>
<dbReference type="InterPro" id="IPR001019">
    <property type="entry name" value="Gprotein_alpha_su"/>
</dbReference>
<dbReference type="InterPro" id="IPR011025">
    <property type="entry name" value="GproteinA_insert"/>
</dbReference>
<dbReference type="PROSITE" id="PS51882">
    <property type="entry name" value="G_ALPHA"/>
    <property type="match status" value="1"/>
</dbReference>
<evidence type="ECO:0000256" key="6">
    <source>
        <dbReference type="ARBA" id="ARBA00023134"/>
    </source>
</evidence>